<dbReference type="AlphaFoldDB" id="A0A0F9STY3"/>
<accession>A0A0F9STY3</accession>
<name>A0A0F9STY3_9ZZZZ</name>
<reference evidence="1" key="1">
    <citation type="journal article" date="2015" name="Nature">
        <title>Complex archaea that bridge the gap between prokaryotes and eukaryotes.</title>
        <authorList>
            <person name="Spang A."/>
            <person name="Saw J.H."/>
            <person name="Jorgensen S.L."/>
            <person name="Zaremba-Niedzwiedzka K."/>
            <person name="Martijn J."/>
            <person name="Lind A.E."/>
            <person name="van Eijk R."/>
            <person name="Schleper C."/>
            <person name="Guy L."/>
            <person name="Ettema T.J."/>
        </authorList>
    </citation>
    <scope>NUCLEOTIDE SEQUENCE</scope>
</reference>
<gene>
    <name evidence="1" type="ORF">LCGC14_0432940</name>
</gene>
<organism evidence="1">
    <name type="scientific">marine sediment metagenome</name>
    <dbReference type="NCBI Taxonomy" id="412755"/>
    <lineage>
        <taxon>unclassified sequences</taxon>
        <taxon>metagenomes</taxon>
        <taxon>ecological metagenomes</taxon>
    </lineage>
</organism>
<dbReference type="EMBL" id="LAZR01000407">
    <property type="protein sequence ID" value="KKN70269.1"/>
    <property type="molecule type" value="Genomic_DNA"/>
</dbReference>
<proteinExistence type="predicted"/>
<evidence type="ECO:0000313" key="1">
    <source>
        <dbReference type="EMBL" id="KKN70269.1"/>
    </source>
</evidence>
<comment type="caution">
    <text evidence="1">The sequence shown here is derived from an EMBL/GenBank/DDBJ whole genome shotgun (WGS) entry which is preliminary data.</text>
</comment>
<sequence length="720" mass="76402">MAKKINDLTLAASAVGIMQVETDIGGATANRITLDVAGTYITETKTYTALTTTSKAIIGAINEVKSDIVAESIWDRDPSGTNFIKPQNAGDNLNMLQGDIYTVDPANTSGTKSYEISQVLTGSVPASEHASMIFKGLSAGGQRTFMTYFGASNSTTFAGEDWIFDNTIGTIALLHYKVNLNAEGGSGIFFDKVFGRNSASAEVAYYQDRAIIGVNTAGSEDGIHVMDVTENGVVQTEYFRLDGLLREVKSSKKFVTTDKLTIRNTANPTIDLASLEAVITDVVPGFETSTVTLYAIATASPRAFMKHQSGNDYTDFTASEYRFNKGSLSNAVMKKTISASNAATEFVNTHQYIGLDDAGTPNQVIYSQVDTKIGAETSGTASGQYLISVMEAGSSELYLELNGLTKHSNFRSLQYNFYSSAVLDSVQIVAASQQDSAFGLVLTLKADGLSDTQQAVTYSDTRINIVSAVNGAETSTHTISVMEAGSLEQYINFSGGVQRVDIARDLLVTGDITSNVSATDGYVNSLDASAVEQVRWDTNGDSWIDGNGFIGFGNKLPLAKVDITGDQRVLIPSAIFAYNTALYTTGTGLTTPAAVAAPLTKNLDANSVWTIDSPAAGEMSYSGITKYFGIQCNITVATNSGGNSTITLKIQKQIGSGGWVDVPQGIVKRFLSGTNDTGSFCLGCSVSMASGDDLRLEITSSAGGPKYDFEHIGFQVTALT</sequence>
<protein>
    <submittedName>
        <fullName evidence="1">Uncharacterized protein</fullName>
    </submittedName>
</protein>